<dbReference type="PANTHER" id="PTHR24221:SF654">
    <property type="entry name" value="ATP-BINDING CASSETTE SUB-FAMILY B MEMBER 6"/>
    <property type="match status" value="1"/>
</dbReference>
<dbReference type="EMBL" id="JAPMKV010000001">
    <property type="protein sequence ID" value="MCX7443649.1"/>
    <property type="molecule type" value="Genomic_DNA"/>
</dbReference>
<dbReference type="GO" id="GO:0005524">
    <property type="term" value="F:ATP binding"/>
    <property type="evidence" value="ECO:0007669"/>
    <property type="project" value="UniProtKB-KW"/>
</dbReference>
<evidence type="ECO:0000313" key="14">
    <source>
        <dbReference type="Proteomes" id="UP001071478"/>
    </source>
</evidence>
<dbReference type="SUPFAM" id="SSF90123">
    <property type="entry name" value="ABC transporter transmembrane region"/>
    <property type="match status" value="1"/>
</dbReference>
<keyword evidence="3 9" id="KW-0812">Transmembrane</keyword>
<dbReference type="InterPro" id="IPR036640">
    <property type="entry name" value="ABC1_TM_sf"/>
</dbReference>
<dbReference type="Pfam" id="PF00664">
    <property type="entry name" value="ABC_membrane"/>
    <property type="match status" value="1"/>
</dbReference>
<dbReference type="RefSeq" id="WP_248167328.1">
    <property type="nucleotide sequence ID" value="NZ_JALNJA010000001.1"/>
</dbReference>
<feature type="transmembrane region" description="Helical" evidence="9">
    <location>
        <begin position="45"/>
        <end position="71"/>
    </location>
</feature>
<feature type="transmembrane region" description="Helical" evidence="9">
    <location>
        <begin position="279"/>
        <end position="300"/>
    </location>
</feature>
<dbReference type="GO" id="GO:0140359">
    <property type="term" value="F:ABC-type transporter activity"/>
    <property type="evidence" value="ECO:0007669"/>
    <property type="project" value="InterPro"/>
</dbReference>
<evidence type="ECO:0000256" key="2">
    <source>
        <dbReference type="ARBA" id="ARBA00022519"/>
    </source>
</evidence>
<dbReference type="CDD" id="cd07346">
    <property type="entry name" value="ABC_6TM_exporters"/>
    <property type="match status" value="1"/>
</dbReference>
<dbReference type="PROSITE" id="PS50929">
    <property type="entry name" value="ABC_TM1F"/>
    <property type="match status" value="1"/>
</dbReference>
<name>A0A9Q4C7G3_9CORY</name>
<evidence type="ECO:0000256" key="3">
    <source>
        <dbReference type="ARBA" id="ARBA00022692"/>
    </source>
</evidence>
<dbReference type="Pfam" id="PF00005">
    <property type="entry name" value="ABC_tran"/>
    <property type="match status" value="1"/>
</dbReference>
<evidence type="ECO:0000256" key="5">
    <source>
        <dbReference type="ARBA" id="ARBA00022989"/>
    </source>
</evidence>
<evidence type="ECO:0000259" key="10">
    <source>
        <dbReference type="PROSITE" id="PS50893"/>
    </source>
</evidence>
<sequence length="575" mass="59890">MTTERGLPRCETGRHRAESPAVPRVDAETTPGRLLWRSMTAHPRLMLPALLLSATHQIGEMAVPVIVGLAIDHGIAAGDGRTFTILLALLALDFLVLSTAYRYASRLGWISMNYVEHGLRMRLIDRMLDPRGLGGQRRLPGELLAIASTDARQVAMSTQALLYPVGQAVGLLFGAVILLRIHWPLGVATILGAFVVLVVAEKVGGPLAGRFRLQQQAAADAAGTAADMMQGVQVIKGLGADRAAELRYRDLSQRALGATLRSVRSNAVLTGSMRITGGLLVASIAVAGALLAVTGGISLGQMITVIGLAQLVTEPLNFIGDFGAVLWATGKGSAARVLGILQAPRVFDDGRTTAPPWDGVPPLSLDITFGDRPVTVAPGALTVLDLPATEVVRLTDALAMTVPAEPGTVSVGGVDLAGLDPEHVRARILVAPHRAQVFGGTVADNIAEGRTPVPPEGEHAAGISVETAALAAGLGDIITSPDGLGTATGDSGDRLSGGQRQRVALARALVADPEVLVLDHPTTAVDSVTEARIVERTRLLRRGRTTLVLTASPAWRAAADSVTVPFTATGEPVTP</sequence>
<evidence type="ECO:0000256" key="1">
    <source>
        <dbReference type="ARBA" id="ARBA00004429"/>
    </source>
</evidence>
<evidence type="ECO:0000256" key="9">
    <source>
        <dbReference type="SAM" id="Phobius"/>
    </source>
</evidence>
<dbReference type="EMBL" id="JAPMKU010000001">
    <property type="protein sequence ID" value="MCX7467877.1"/>
    <property type="molecule type" value="Genomic_DNA"/>
</dbReference>
<dbReference type="Gene3D" id="1.20.1560.10">
    <property type="entry name" value="ABC transporter type 1, transmembrane domain"/>
    <property type="match status" value="1"/>
</dbReference>
<feature type="domain" description="ABC transmembrane type-1" evidence="11">
    <location>
        <begin position="49"/>
        <end position="322"/>
    </location>
</feature>
<dbReference type="PROSITE" id="PS00211">
    <property type="entry name" value="ABC_TRANSPORTER_1"/>
    <property type="match status" value="1"/>
</dbReference>
<dbReference type="Proteomes" id="UP001071478">
    <property type="component" value="Unassembled WGS sequence"/>
</dbReference>
<dbReference type="InterPro" id="IPR003439">
    <property type="entry name" value="ABC_transporter-like_ATP-bd"/>
</dbReference>
<comment type="caution">
    <text evidence="13">The sequence shown here is derived from an EMBL/GenBank/DDBJ whole genome shotgun (WGS) entry which is preliminary data.</text>
</comment>
<proteinExistence type="inferred from homology"/>
<keyword evidence="2" id="KW-0997">Cell inner membrane</keyword>
<evidence type="ECO:0000313" key="12">
    <source>
        <dbReference type="EMBL" id="MCX7443649.1"/>
    </source>
</evidence>
<dbReference type="InterPro" id="IPR011527">
    <property type="entry name" value="ABC1_TM_dom"/>
</dbReference>
<keyword evidence="15" id="KW-1185">Reference proteome</keyword>
<dbReference type="InterPro" id="IPR017871">
    <property type="entry name" value="ABC_transporter-like_CS"/>
</dbReference>
<keyword evidence="6 9" id="KW-0472">Membrane</keyword>
<comment type="subcellular location">
    <subcellularLocation>
        <location evidence="1">Cell inner membrane</location>
        <topology evidence="1">Multi-pass membrane protein</topology>
    </subcellularLocation>
</comment>
<keyword evidence="13" id="KW-0547">Nucleotide-binding</keyword>
<keyword evidence="5 9" id="KW-1133">Transmembrane helix</keyword>
<evidence type="ECO:0000256" key="6">
    <source>
        <dbReference type="ARBA" id="ARBA00023136"/>
    </source>
</evidence>
<accession>A0A9Q4C7G3</accession>
<evidence type="ECO:0000256" key="8">
    <source>
        <dbReference type="SAM" id="MobiDB-lite"/>
    </source>
</evidence>
<dbReference type="PANTHER" id="PTHR24221">
    <property type="entry name" value="ATP-BINDING CASSETTE SUB-FAMILY B"/>
    <property type="match status" value="1"/>
</dbReference>
<comment type="similarity">
    <text evidence="7">Belongs to the ABC transporter superfamily. Siderophore-Fe(3+) uptake transporter (SIUT) (TC 3.A.1.21) family.</text>
</comment>
<dbReference type="PROSITE" id="PS50893">
    <property type="entry name" value="ABC_TRANSPORTER_2"/>
    <property type="match status" value="1"/>
</dbReference>
<keyword evidence="2" id="KW-1003">Cell membrane</keyword>
<feature type="transmembrane region" description="Helical" evidence="9">
    <location>
        <begin position="185"/>
        <end position="204"/>
    </location>
</feature>
<evidence type="ECO:0000313" key="13">
    <source>
        <dbReference type="EMBL" id="MCX7467877.1"/>
    </source>
</evidence>
<dbReference type="SUPFAM" id="SSF52540">
    <property type="entry name" value="P-loop containing nucleoside triphosphate hydrolases"/>
    <property type="match status" value="1"/>
</dbReference>
<keyword evidence="13" id="KW-0067">ATP-binding</keyword>
<feature type="transmembrane region" description="Helical" evidence="9">
    <location>
        <begin position="160"/>
        <end position="179"/>
    </location>
</feature>
<feature type="compositionally biased region" description="Basic and acidic residues" evidence="8">
    <location>
        <begin position="1"/>
        <end position="18"/>
    </location>
</feature>
<dbReference type="Gene3D" id="3.40.50.300">
    <property type="entry name" value="P-loop containing nucleotide triphosphate hydrolases"/>
    <property type="match status" value="1"/>
</dbReference>
<evidence type="ECO:0000256" key="7">
    <source>
        <dbReference type="ARBA" id="ARBA00023455"/>
    </source>
</evidence>
<evidence type="ECO:0000256" key="4">
    <source>
        <dbReference type="ARBA" id="ARBA00022967"/>
    </source>
</evidence>
<dbReference type="GO" id="GO:0005886">
    <property type="term" value="C:plasma membrane"/>
    <property type="evidence" value="ECO:0007669"/>
    <property type="project" value="UniProtKB-SubCell"/>
</dbReference>
<dbReference type="InterPro" id="IPR039421">
    <property type="entry name" value="Type_1_exporter"/>
</dbReference>
<feature type="transmembrane region" description="Helical" evidence="9">
    <location>
        <begin position="83"/>
        <end position="104"/>
    </location>
</feature>
<reference evidence="13" key="1">
    <citation type="submission" date="2022-11" db="EMBL/GenBank/DDBJ databases">
        <title>Corynebacterium sp. isolated from Penguins.</title>
        <authorList>
            <person name="Sedlar K."/>
            <person name="Svec P."/>
        </authorList>
    </citation>
    <scope>NUCLEOTIDE SEQUENCE</scope>
    <source>
        <strain evidence="12">P7003</strain>
        <strain evidence="13">P7374</strain>
    </source>
</reference>
<feature type="region of interest" description="Disordered" evidence="8">
    <location>
        <begin position="1"/>
        <end position="24"/>
    </location>
</feature>
<dbReference type="Proteomes" id="UP001081709">
    <property type="component" value="Unassembled WGS sequence"/>
</dbReference>
<organism evidence="13 14">
    <name type="scientific">Corynebacterium pygosceleis</name>
    <dbReference type="NCBI Taxonomy" id="2800406"/>
    <lineage>
        <taxon>Bacteria</taxon>
        <taxon>Bacillati</taxon>
        <taxon>Actinomycetota</taxon>
        <taxon>Actinomycetes</taxon>
        <taxon>Mycobacteriales</taxon>
        <taxon>Corynebacteriaceae</taxon>
        <taxon>Corynebacterium</taxon>
    </lineage>
</organism>
<dbReference type="InterPro" id="IPR027417">
    <property type="entry name" value="P-loop_NTPase"/>
</dbReference>
<feature type="domain" description="ABC transporter" evidence="10">
    <location>
        <begin position="341"/>
        <end position="575"/>
    </location>
</feature>
<dbReference type="AlphaFoldDB" id="A0A9Q4C7G3"/>
<dbReference type="GO" id="GO:0016887">
    <property type="term" value="F:ATP hydrolysis activity"/>
    <property type="evidence" value="ECO:0007669"/>
    <property type="project" value="InterPro"/>
</dbReference>
<evidence type="ECO:0000313" key="15">
    <source>
        <dbReference type="Proteomes" id="UP001081709"/>
    </source>
</evidence>
<protein>
    <submittedName>
        <fullName evidence="13">ABC transporter ATP-binding protein</fullName>
    </submittedName>
</protein>
<keyword evidence="4" id="KW-1278">Translocase</keyword>
<gene>
    <name evidence="12" type="ORF">OS125_00095</name>
    <name evidence="13" type="ORF">OS129_03150</name>
</gene>
<evidence type="ECO:0000259" key="11">
    <source>
        <dbReference type="PROSITE" id="PS50929"/>
    </source>
</evidence>